<evidence type="ECO:0000313" key="7">
    <source>
        <dbReference type="Proteomes" id="UP001524944"/>
    </source>
</evidence>
<comment type="caution">
    <text evidence="6">The sequence shown here is derived from an EMBL/GenBank/DDBJ whole genome shotgun (WGS) entry which is preliminary data.</text>
</comment>
<dbReference type="NCBIfam" id="TIGR03596">
    <property type="entry name" value="GTPase_YlqF"/>
    <property type="match status" value="1"/>
</dbReference>
<dbReference type="InterPro" id="IPR023179">
    <property type="entry name" value="GTP-bd_ortho_bundle_sf"/>
</dbReference>
<dbReference type="Gene3D" id="1.10.1580.10">
    <property type="match status" value="1"/>
</dbReference>
<dbReference type="RefSeq" id="WP_257913757.1">
    <property type="nucleotide sequence ID" value="NZ_JANPWE010000006.1"/>
</dbReference>
<proteinExistence type="inferred from homology"/>
<dbReference type="InterPro" id="IPR016478">
    <property type="entry name" value="GTPase_MTG1"/>
</dbReference>
<keyword evidence="3 4" id="KW-0342">GTP-binding</keyword>
<feature type="domain" description="CP-type G" evidence="5">
    <location>
        <begin position="15"/>
        <end position="182"/>
    </location>
</feature>
<protein>
    <recommendedName>
        <fullName evidence="1 4">Ribosome biogenesis GTPase A</fullName>
    </recommendedName>
</protein>
<evidence type="ECO:0000259" key="5">
    <source>
        <dbReference type="PROSITE" id="PS51721"/>
    </source>
</evidence>
<keyword evidence="4" id="KW-0963">Cytoplasm</keyword>
<dbReference type="Pfam" id="PF01926">
    <property type="entry name" value="MMR_HSR1"/>
    <property type="match status" value="1"/>
</dbReference>
<dbReference type="InterPro" id="IPR030378">
    <property type="entry name" value="G_CP_dom"/>
</dbReference>
<dbReference type="EMBL" id="JANPWE010000006">
    <property type="protein sequence ID" value="MCR6546243.1"/>
    <property type="molecule type" value="Genomic_DNA"/>
</dbReference>
<dbReference type="PROSITE" id="PS51721">
    <property type="entry name" value="G_CP"/>
    <property type="match status" value="1"/>
</dbReference>
<name>A0ABT1Y5U2_9FIRM</name>
<dbReference type="PIRSF" id="PIRSF006230">
    <property type="entry name" value="MG442"/>
    <property type="match status" value="1"/>
</dbReference>
<evidence type="ECO:0000256" key="2">
    <source>
        <dbReference type="ARBA" id="ARBA00022741"/>
    </source>
</evidence>
<comment type="subcellular location">
    <subcellularLocation>
        <location evidence="4">Cytoplasm</location>
    </subcellularLocation>
</comment>
<sequence length="294" mass="32734">MEKSPPIQWYPGHMAKAKKQIQENLSLVDVVIEVVDARLPQSSRNPIIDTLLKNKKRVMVLNKKDLAQEESTKKWLSYFKKQGMGAVAIDSIAKQGIKELIVEVKMAAEPVLSALEKKGRRRRAVRAMIVGIPNVGKSTVINALVNQASTKTGNKPGVTKGTQWVRVVTDLELMDTPGLLWPKFEDPVTGFKLAATGAISDLVYSLDDVAYDLLVYIREHHPDALMKRYKLGEFPQDTWALMEEIGRKRGLLAAKGAVKMDQTAILLLQEFRGGKLGPFTLEEPGEFEEARSSL</sequence>
<dbReference type="CDD" id="cd01856">
    <property type="entry name" value="YlqF"/>
    <property type="match status" value="1"/>
</dbReference>
<evidence type="ECO:0000256" key="1">
    <source>
        <dbReference type="ARBA" id="ARBA00014898"/>
    </source>
</evidence>
<evidence type="ECO:0000256" key="3">
    <source>
        <dbReference type="ARBA" id="ARBA00023134"/>
    </source>
</evidence>
<gene>
    <name evidence="6" type="primary">ylqF</name>
    <name evidence="6" type="ORF">NVS47_12095</name>
</gene>
<dbReference type="PANTHER" id="PTHR45782">
    <property type="entry name" value="MITOCHONDRIAL RIBOSOME-ASSOCIATED GTPASE 1"/>
    <property type="match status" value="1"/>
</dbReference>
<evidence type="ECO:0000256" key="4">
    <source>
        <dbReference type="PIRNR" id="PIRNR006230"/>
    </source>
</evidence>
<dbReference type="InterPro" id="IPR019991">
    <property type="entry name" value="GTP-bd_ribosome_bgen"/>
</dbReference>
<dbReference type="SUPFAM" id="SSF52540">
    <property type="entry name" value="P-loop containing nucleoside triphosphate hydrolases"/>
    <property type="match status" value="1"/>
</dbReference>
<organism evidence="6 7">
    <name type="scientific">Dehalobacterium formicoaceticum</name>
    <dbReference type="NCBI Taxonomy" id="51515"/>
    <lineage>
        <taxon>Bacteria</taxon>
        <taxon>Bacillati</taxon>
        <taxon>Bacillota</taxon>
        <taxon>Clostridia</taxon>
        <taxon>Eubacteriales</taxon>
        <taxon>Peptococcaceae</taxon>
        <taxon>Dehalobacterium</taxon>
    </lineage>
</organism>
<dbReference type="PANTHER" id="PTHR45782:SF4">
    <property type="entry name" value="MITOCHONDRIAL RIBOSOME-ASSOCIATED GTPASE 1"/>
    <property type="match status" value="1"/>
</dbReference>
<dbReference type="Proteomes" id="UP001524944">
    <property type="component" value="Unassembled WGS sequence"/>
</dbReference>
<comment type="similarity">
    <text evidence="4">Belongs to the TRAFAC class YlqF/YawG GTPase family. MTG1 subfamily.</text>
</comment>
<accession>A0ABT1Y5U2</accession>
<dbReference type="Gene3D" id="3.40.50.300">
    <property type="entry name" value="P-loop containing nucleotide triphosphate hydrolases"/>
    <property type="match status" value="1"/>
</dbReference>
<evidence type="ECO:0000313" key="6">
    <source>
        <dbReference type="EMBL" id="MCR6546243.1"/>
    </source>
</evidence>
<keyword evidence="7" id="KW-1185">Reference proteome</keyword>
<comment type="function">
    <text evidence="4">Required for a late step of 50S ribosomal subunit assembly. Has GTPase activity.</text>
</comment>
<keyword evidence="2 4" id="KW-0547">Nucleotide-binding</keyword>
<reference evidence="6 7" key="1">
    <citation type="submission" date="2022-08" db="EMBL/GenBank/DDBJ databases">
        <title>Proteogenomics of the novel Dehalobacterium formicoaceticum strain EZ94 highlights a key role of methyltransferases during anaerobic dichloromethane degradation.</title>
        <authorList>
            <person name="Wasmund K."/>
        </authorList>
    </citation>
    <scope>NUCLEOTIDE SEQUENCE [LARGE SCALE GENOMIC DNA]</scope>
    <source>
        <strain evidence="6 7">EZ94</strain>
    </source>
</reference>
<dbReference type="InterPro" id="IPR027417">
    <property type="entry name" value="P-loop_NTPase"/>
</dbReference>
<dbReference type="InterPro" id="IPR006073">
    <property type="entry name" value="GTP-bd"/>
</dbReference>